<evidence type="ECO:0000313" key="2">
    <source>
        <dbReference type="Proteomes" id="UP001596990"/>
    </source>
</evidence>
<dbReference type="RefSeq" id="WP_386057346.1">
    <property type="nucleotide sequence ID" value="NZ_JBHTKL010000001.1"/>
</dbReference>
<name>A0ABW3L265_9BACI</name>
<keyword evidence="2" id="KW-1185">Reference proteome</keyword>
<organism evidence="1 2">
    <name type="scientific">Thalassobacillus hwangdonensis</name>
    <dbReference type="NCBI Taxonomy" id="546108"/>
    <lineage>
        <taxon>Bacteria</taxon>
        <taxon>Bacillati</taxon>
        <taxon>Bacillota</taxon>
        <taxon>Bacilli</taxon>
        <taxon>Bacillales</taxon>
        <taxon>Bacillaceae</taxon>
        <taxon>Thalassobacillus</taxon>
    </lineage>
</organism>
<sequence>MAELGRFFNGPEYDSQDFSEFFQNFLSTGFFTGLEVIATDTMNVIIQPGSAFLEGHEYRNTTDLNKILDTANATYDRTDRVVVRKDSTPDAENPLQVFIRTGTPSDSPEPPELIRNDSIYEISLANILITAGKSFVEEQQITDERGDPFLCGRVDNPSRRTQQVDSVDVRLADAMPVEFAEGLSQFYLNGEDYPSIMLGWLNSIGVTPSDYGRDIGDLRAYVLTIGQKTNTAIQEFTLFAWDYSSNYEIYGTFRRATNAISAQGSWGKWQETVLEVESGSNANGHFVKYSNGVLECWGQPFSLATDVPTGSLYRSETQTWSYPSTFSDDAPIVVTGDVSSLNRWMAISGGTSGGQVGVRAMSSNQTTDQYSVWLRATGRWR</sequence>
<evidence type="ECO:0000313" key="1">
    <source>
        <dbReference type="EMBL" id="MFD1018669.1"/>
    </source>
</evidence>
<accession>A0ABW3L265</accession>
<proteinExistence type="predicted"/>
<reference evidence="2" key="1">
    <citation type="journal article" date="2019" name="Int. J. Syst. Evol. Microbiol.">
        <title>The Global Catalogue of Microorganisms (GCM) 10K type strain sequencing project: providing services to taxonomists for standard genome sequencing and annotation.</title>
        <authorList>
            <consortium name="The Broad Institute Genomics Platform"/>
            <consortium name="The Broad Institute Genome Sequencing Center for Infectious Disease"/>
            <person name="Wu L."/>
            <person name="Ma J."/>
        </authorList>
    </citation>
    <scope>NUCLEOTIDE SEQUENCE [LARGE SCALE GENOMIC DNA]</scope>
    <source>
        <strain evidence="2">CCUG 56607</strain>
    </source>
</reference>
<dbReference type="EMBL" id="JBHTKL010000001">
    <property type="protein sequence ID" value="MFD1018669.1"/>
    <property type="molecule type" value="Genomic_DNA"/>
</dbReference>
<evidence type="ECO:0008006" key="3">
    <source>
        <dbReference type="Google" id="ProtNLM"/>
    </source>
</evidence>
<comment type="caution">
    <text evidence="1">The sequence shown here is derived from an EMBL/GenBank/DDBJ whole genome shotgun (WGS) entry which is preliminary data.</text>
</comment>
<dbReference type="Proteomes" id="UP001596990">
    <property type="component" value="Unassembled WGS sequence"/>
</dbReference>
<gene>
    <name evidence="1" type="ORF">ACFQ2J_05575</name>
</gene>
<protein>
    <recommendedName>
        <fullName evidence="3">Phage tail protein</fullName>
    </recommendedName>
</protein>